<reference evidence="1" key="2">
    <citation type="journal article" date="2015" name="Data Brief">
        <title>Shoot transcriptome of the giant reed, Arundo donax.</title>
        <authorList>
            <person name="Barrero R.A."/>
            <person name="Guerrero F.D."/>
            <person name="Moolhuijzen P."/>
            <person name="Goolsby J.A."/>
            <person name="Tidwell J."/>
            <person name="Bellgard S.E."/>
            <person name="Bellgard M.I."/>
        </authorList>
    </citation>
    <scope>NUCLEOTIDE SEQUENCE</scope>
    <source>
        <tissue evidence="1">Shoot tissue taken approximately 20 cm above the soil surface</tissue>
    </source>
</reference>
<name>A0A0A9B1Z1_ARUDO</name>
<dbReference type="EMBL" id="GBRH01241772">
    <property type="protein sequence ID" value="JAD56123.1"/>
    <property type="molecule type" value="Transcribed_RNA"/>
</dbReference>
<evidence type="ECO:0000313" key="1">
    <source>
        <dbReference type="EMBL" id="JAD56123.1"/>
    </source>
</evidence>
<protein>
    <submittedName>
        <fullName evidence="1">Uncharacterized protein</fullName>
    </submittedName>
</protein>
<dbReference type="AlphaFoldDB" id="A0A0A9B1Z1"/>
<sequence length="33" mass="3896">MEVRRPRSPWLIPLKASHLQMFLVLAYTKQGID</sequence>
<reference evidence="1" key="1">
    <citation type="submission" date="2014-09" db="EMBL/GenBank/DDBJ databases">
        <authorList>
            <person name="Magalhaes I.L.F."/>
            <person name="Oliveira U."/>
            <person name="Santos F.R."/>
            <person name="Vidigal T.H.D.A."/>
            <person name="Brescovit A.D."/>
            <person name="Santos A.J."/>
        </authorList>
    </citation>
    <scope>NUCLEOTIDE SEQUENCE</scope>
    <source>
        <tissue evidence="1">Shoot tissue taken approximately 20 cm above the soil surface</tissue>
    </source>
</reference>
<proteinExistence type="predicted"/>
<accession>A0A0A9B1Z1</accession>
<organism evidence="1">
    <name type="scientific">Arundo donax</name>
    <name type="common">Giant reed</name>
    <name type="synonym">Donax arundinaceus</name>
    <dbReference type="NCBI Taxonomy" id="35708"/>
    <lineage>
        <taxon>Eukaryota</taxon>
        <taxon>Viridiplantae</taxon>
        <taxon>Streptophyta</taxon>
        <taxon>Embryophyta</taxon>
        <taxon>Tracheophyta</taxon>
        <taxon>Spermatophyta</taxon>
        <taxon>Magnoliopsida</taxon>
        <taxon>Liliopsida</taxon>
        <taxon>Poales</taxon>
        <taxon>Poaceae</taxon>
        <taxon>PACMAD clade</taxon>
        <taxon>Arundinoideae</taxon>
        <taxon>Arundineae</taxon>
        <taxon>Arundo</taxon>
    </lineage>
</organism>